<accession>A0A916T0P6</accession>
<comment type="subcellular location">
    <subcellularLocation>
        <location evidence="1">Cell envelope</location>
    </subcellularLocation>
</comment>
<name>A0A916T0P6_9ACTN</name>
<dbReference type="Proteomes" id="UP000621454">
    <property type="component" value="Unassembled WGS sequence"/>
</dbReference>
<organism evidence="6 7">
    <name type="scientific">Gordonia jinhuaensis</name>
    <dbReference type="NCBI Taxonomy" id="1517702"/>
    <lineage>
        <taxon>Bacteria</taxon>
        <taxon>Bacillati</taxon>
        <taxon>Actinomycetota</taxon>
        <taxon>Actinomycetes</taxon>
        <taxon>Mycobacteriales</taxon>
        <taxon>Gordoniaceae</taxon>
        <taxon>Gordonia</taxon>
    </lineage>
</organism>
<evidence type="ECO:0000313" key="6">
    <source>
        <dbReference type="EMBL" id="GGB23279.1"/>
    </source>
</evidence>
<proteinExistence type="inferred from homology"/>
<comment type="similarity">
    <text evidence="2">Belongs to the bacterial solute-binding protein 8 family.</text>
</comment>
<evidence type="ECO:0000256" key="3">
    <source>
        <dbReference type="ARBA" id="ARBA00022448"/>
    </source>
</evidence>
<protein>
    <recommendedName>
        <fullName evidence="5">Fe/B12 periplasmic-binding domain-containing protein</fullName>
    </recommendedName>
</protein>
<evidence type="ECO:0000256" key="1">
    <source>
        <dbReference type="ARBA" id="ARBA00004196"/>
    </source>
</evidence>
<dbReference type="PANTHER" id="PTHR30532:SF25">
    <property type="entry name" value="IRON(III) DICITRATE-BINDING PERIPLASMIC PROTEIN"/>
    <property type="match status" value="1"/>
</dbReference>
<evidence type="ECO:0000256" key="4">
    <source>
        <dbReference type="ARBA" id="ARBA00022729"/>
    </source>
</evidence>
<evidence type="ECO:0000256" key="2">
    <source>
        <dbReference type="ARBA" id="ARBA00008814"/>
    </source>
</evidence>
<keyword evidence="4" id="KW-0732">Signal</keyword>
<keyword evidence="7" id="KW-1185">Reference proteome</keyword>
<dbReference type="InterPro" id="IPR051313">
    <property type="entry name" value="Bact_iron-sidero_bind"/>
</dbReference>
<dbReference type="SUPFAM" id="SSF53807">
    <property type="entry name" value="Helical backbone' metal receptor"/>
    <property type="match status" value="1"/>
</dbReference>
<comment type="caution">
    <text evidence="6">The sequence shown here is derived from an EMBL/GenBank/DDBJ whole genome shotgun (WGS) entry which is preliminary data.</text>
</comment>
<keyword evidence="3" id="KW-0813">Transport</keyword>
<evidence type="ECO:0000259" key="5">
    <source>
        <dbReference type="PROSITE" id="PS50983"/>
    </source>
</evidence>
<feature type="domain" description="Fe/B12 periplasmic-binding" evidence="5">
    <location>
        <begin position="29"/>
        <end position="280"/>
    </location>
</feature>
<dbReference type="Gene3D" id="3.40.50.1980">
    <property type="entry name" value="Nitrogenase molybdenum iron protein domain"/>
    <property type="match status" value="2"/>
</dbReference>
<dbReference type="GO" id="GO:1901678">
    <property type="term" value="P:iron coordination entity transport"/>
    <property type="evidence" value="ECO:0007669"/>
    <property type="project" value="UniProtKB-ARBA"/>
</dbReference>
<dbReference type="GO" id="GO:0030288">
    <property type="term" value="C:outer membrane-bounded periplasmic space"/>
    <property type="evidence" value="ECO:0007669"/>
    <property type="project" value="TreeGrafter"/>
</dbReference>
<evidence type="ECO:0000313" key="7">
    <source>
        <dbReference type="Proteomes" id="UP000621454"/>
    </source>
</evidence>
<dbReference type="InterPro" id="IPR002491">
    <property type="entry name" value="ABC_transptr_periplasmic_BD"/>
</dbReference>
<reference evidence="6" key="2">
    <citation type="submission" date="2020-09" db="EMBL/GenBank/DDBJ databases">
        <authorList>
            <person name="Sun Q."/>
            <person name="Zhou Y."/>
        </authorList>
    </citation>
    <scope>NUCLEOTIDE SEQUENCE</scope>
    <source>
        <strain evidence="6">CGMCC 1.12827</strain>
    </source>
</reference>
<dbReference type="PANTHER" id="PTHR30532">
    <property type="entry name" value="IRON III DICITRATE-BINDING PERIPLASMIC PROTEIN"/>
    <property type="match status" value="1"/>
</dbReference>
<gene>
    <name evidence="6" type="ORF">GCM10011489_09370</name>
</gene>
<dbReference type="PROSITE" id="PS50983">
    <property type="entry name" value="FE_B12_PBP"/>
    <property type="match status" value="1"/>
</dbReference>
<dbReference type="EMBL" id="BMGC01000004">
    <property type="protein sequence ID" value="GGB23279.1"/>
    <property type="molecule type" value="Genomic_DNA"/>
</dbReference>
<sequence length="281" mass="29564">MSIAEPARSVARSCLAPSAPDAGAPDAARIAVTDISLLDPLCALGEQTKVVAVTAERSALPYYLGPTVTNLPALGSAPDPARARDTHPDVVLTTDPASAAARAFGTAKVVTIDPKADWRTRFLAVSAALGRAQTGTARLSDVDDYARAVGAGVDARHTQVSLVRVLDSSTVLPGVDSFAGQILTLMGADRPKPQRGAQVTLTDDNFDDADGDIIYVSYPAGETSQSRAEALLKSDRWLSLGAVGWKREFISDDYVWYEGQGVIAARWVVADLQRTINGATS</sequence>
<dbReference type="AlphaFoldDB" id="A0A916T0P6"/>
<reference evidence="6" key="1">
    <citation type="journal article" date="2014" name="Int. J. Syst. Evol. Microbiol.">
        <title>Complete genome sequence of Corynebacterium casei LMG S-19264T (=DSM 44701T), isolated from a smear-ripened cheese.</title>
        <authorList>
            <consortium name="US DOE Joint Genome Institute (JGI-PGF)"/>
            <person name="Walter F."/>
            <person name="Albersmeier A."/>
            <person name="Kalinowski J."/>
            <person name="Ruckert C."/>
        </authorList>
    </citation>
    <scope>NUCLEOTIDE SEQUENCE</scope>
    <source>
        <strain evidence="6">CGMCC 1.12827</strain>
    </source>
</reference>